<reference evidence="2 3" key="1">
    <citation type="submission" date="2020-03" db="EMBL/GenBank/DDBJ databases">
        <title>Sequencing the genomes of 1000 actinobacteria strains.</title>
        <authorList>
            <person name="Klenk H.-P."/>
        </authorList>
    </citation>
    <scope>NUCLEOTIDE SEQUENCE [LARGE SCALE GENOMIC DNA]</scope>
    <source>
        <strain evidence="2 3">DSM 45490</strain>
    </source>
</reference>
<name>A0A7X5VIN3_9ACTN</name>
<feature type="region of interest" description="Disordered" evidence="1">
    <location>
        <begin position="1"/>
        <end position="28"/>
    </location>
</feature>
<comment type="caution">
    <text evidence="2">The sequence shown here is derived from an EMBL/GenBank/DDBJ whole genome shotgun (WGS) entry which is preliminary data.</text>
</comment>
<protein>
    <submittedName>
        <fullName evidence="2">Uncharacterized protein</fullName>
    </submittedName>
</protein>
<proteinExistence type="predicted"/>
<evidence type="ECO:0000313" key="3">
    <source>
        <dbReference type="Proteomes" id="UP000555407"/>
    </source>
</evidence>
<gene>
    <name evidence="2" type="ORF">BJY22_007677</name>
</gene>
<accession>A0A7X5VIN3</accession>
<keyword evidence="3" id="KW-1185">Reference proteome</keyword>
<evidence type="ECO:0000256" key="1">
    <source>
        <dbReference type="SAM" id="MobiDB-lite"/>
    </source>
</evidence>
<dbReference type="RefSeq" id="WP_167216812.1">
    <property type="nucleotide sequence ID" value="NZ_JAASRO010000001.1"/>
</dbReference>
<dbReference type="AlphaFoldDB" id="A0A7X5VIN3"/>
<dbReference type="EMBL" id="JAASRO010000001">
    <property type="protein sequence ID" value="NIK61960.1"/>
    <property type="molecule type" value="Genomic_DNA"/>
</dbReference>
<sequence>MNDERPVTRPIATDPAATSADPELPAFISPPEGAPAYYGFPVVEGAQVDGFQLGMITDFLTQPDTYGDAYVIAPDDSRAGLVWQSETEARFEEAEAPDDRTWGVWSVGLPLPMRTAADAKEYLRALVPELRRRWDGWRP</sequence>
<organism evidence="2 3">
    <name type="scientific">Kribbella shirazensis</name>
    <dbReference type="NCBI Taxonomy" id="1105143"/>
    <lineage>
        <taxon>Bacteria</taxon>
        <taxon>Bacillati</taxon>
        <taxon>Actinomycetota</taxon>
        <taxon>Actinomycetes</taxon>
        <taxon>Propionibacteriales</taxon>
        <taxon>Kribbellaceae</taxon>
        <taxon>Kribbella</taxon>
    </lineage>
</organism>
<evidence type="ECO:0000313" key="2">
    <source>
        <dbReference type="EMBL" id="NIK61960.1"/>
    </source>
</evidence>
<dbReference type="Proteomes" id="UP000555407">
    <property type="component" value="Unassembled WGS sequence"/>
</dbReference>